<feature type="domain" description="STAS" evidence="1">
    <location>
        <begin position="46"/>
        <end position="114"/>
    </location>
</feature>
<dbReference type="Proteomes" id="UP000245999">
    <property type="component" value="Chromosome"/>
</dbReference>
<dbReference type="SUPFAM" id="SSF52091">
    <property type="entry name" value="SpoIIaa-like"/>
    <property type="match status" value="1"/>
</dbReference>
<dbReference type="PROSITE" id="PS50801">
    <property type="entry name" value="STAS"/>
    <property type="match status" value="1"/>
</dbReference>
<dbReference type="InterPro" id="IPR036513">
    <property type="entry name" value="STAS_dom_sf"/>
</dbReference>
<dbReference type="KEGG" id="hnv:DDQ68_09430"/>
<organism evidence="2 3">
    <name type="scientific">Hymenobacter nivis</name>
    <dbReference type="NCBI Taxonomy" id="1850093"/>
    <lineage>
        <taxon>Bacteria</taxon>
        <taxon>Pseudomonadati</taxon>
        <taxon>Bacteroidota</taxon>
        <taxon>Cytophagia</taxon>
        <taxon>Cytophagales</taxon>
        <taxon>Hymenobacteraceae</taxon>
        <taxon>Hymenobacter</taxon>
    </lineage>
</organism>
<dbReference type="Gene3D" id="3.30.750.24">
    <property type="entry name" value="STAS domain"/>
    <property type="match status" value="1"/>
</dbReference>
<protein>
    <submittedName>
        <fullName evidence="2">Anti-anti-sigma factor</fullName>
    </submittedName>
</protein>
<accession>A0A2Z3GIQ0</accession>
<dbReference type="OrthoDB" id="962463at2"/>
<dbReference type="InterPro" id="IPR002645">
    <property type="entry name" value="STAS_dom"/>
</dbReference>
<dbReference type="AlphaFoldDB" id="A0A2Z3GIQ0"/>
<evidence type="ECO:0000259" key="1">
    <source>
        <dbReference type="PROSITE" id="PS50801"/>
    </source>
</evidence>
<sequence length="117" mass="12322">MITTSTLRDGILFVSLAGDLVGPPDTAALVQVANDYLEAGVISCAVDLSEIRYVNSMGIGVLVSLLAKFRTRGGEMVLINPADHPRKLLALTKLNNIFAVVPTEAAARQQLLTAASS</sequence>
<dbReference type="PANTHER" id="PTHR33495">
    <property type="entry name" value="ANTI-SIGMA FACTOR ANTAGONIST TM_1081-RELATED-RELATED"/>
    <property type="match status" value="1"/>
</dbReference>
<proteinExistence type="predicted"/>
<evidence type="ECO:0000313" key="3">
    <source>
        <dbReference type="Proteomes" id="UP000245999"/>
    </source>
</evidence>
<dbReference type="GO" id="GO:0043856">
    <property type="term" value="F:anti-sigma factor antagonist activity"/>
    <property type="evidence" value="ECO:0007669"/>
    <property type="project" value="TreeGrafter"/>
</dbReference>
<dbReference type="PANTHER" id="PTHR33495:SF2">
    <property type="entry name" value="ANTI-SIGMA FACTOR ANTAGONIST TM_1081-RELATED"/>
    <property type="match status" value="1"/>
</dbReference>
<name>A0A2Z3GIQ0_9BACT</name>
<dbReference type="RefSeq" id="WP_109656068.1">
    <property type="nucleotide sequence ID" value="NZ_CP029145.1"/>
</dbReference>
<gene>
    <name evidence="2" type="ORF">DDQ68_09430</name>
</gene>
<dbReference type="EMBL" id="CP029145">
    <property type="protein sequence ID" value="AWM32978.1"/>
    <property type="molecule type" value="Genomic_DNA"/>
</dbReference>
<dbReference type="Pfam" id="PF01740">
    <property type="entry name" value="STAS"/>
    <property type="match status" value="1"/>
</dbReference>
<evidence type="ECO:0000313" key="2">
    <source>
        <dbReference type="EMBL" id="AWM32978.1"/>
    </source>
</evidence>
<keyword evidence="3" id="KW-1185">Reference proteome</keyword>
<dbReference type="CDD" id="cd07043">
    <property type="entry name" value="STAS_anti-anti-sigma_factors"/>
    <property type="match status" value="1"/>
</dbReference>
<reference evidence="3" key="1">
    <citation type="submission" date="2018-04" db="EMBL/GenBank/DDBJ databases">
        <title>Complete genome of Antarctic heterotrophic bacterium Hymenobacter nivis.</title>
        <authorList>
            <person name="Terashima M."/>
        </authorList>
    </citation>
    <scope>NUCLEOTIDE SEQUENCE [LARGE SCALE GENOMIC DNA]</scope>
    <source>
        <strain evidence="3">NBRC 111535</strain>
    </source>
</reference>